<name>A0A9X9I703_NEISU</name>
<evidence type="ECO:0000313" key="3">
    <source>
        <dbReference type="Proteomes" id="UP001057336"/>
    </source>
</evidence>
<sequence>MTHKRDGTTVADVVSVKNPKINTVRKVFADRNASSYGRKTPREFARQHGYKVVINADGWATNDAPYGLQIEDGRVVQDWGESPAGMWDSAILFMGDGSLRHAKRSDGITAQQWVERGALWSVCFAGLIVEDGQKVINTSPEIANAVSARTIIGQKTDGELIIIMVEGQSGKYGMTLDQAAAYAIDQGCVIAYAADGGGSTQCWWEIAMLFRPRTAIS</sequence>
<keyword evidence="2" id="KW-0378">Hydrolase</keyword>
<keyword evidence="2" id="KW-0326">Glycosidase</keyword>
<dbReference type="PANTHER" id="PTHR40446:SF2">
    <property type="entry name" value="N-ACETYLGLUCOSAMINE-1-PHOSPHODIESTER ALPHA-N-ACETYLGLUCOSAMINIDASE"/>
    <property type="match status" value="1"/>
</dbReference>
<evidence type="ECO:0000259" key="1">
    <source>
        <dbReference type="Pfam" id="PF09992"/>
    </source>
</evidence>
<dbReference type="InterPro" id="IPR018711">
    <property type="entry name" value="NAGPA"/>
</dbReference>
<protein>
    <submittedName>
        <fullName evidence="2">Phosphodiester glycosidase family protein</fullName>
    </submittedName>
</protein>
<dbReference type="Pfam" id="PF09992">
    <property type="entry name" value="NAGPA"/>
    <property type="match status" value="1"/>
</dbReference>
<evidence type="ECO:0000313" key="2">
    <source>
        <dbReference type="EMBL" id="UTG76351.1"/>
    </source>
</evidence>
<dbReference type="GO" id="GO:0016798">
    <property type="term" value="F:hydrolase activity, acting on glycosyl bonds"/>
    <property type="evidence" value="ECO:0007669"/>
    <property type="project" value="UniProtKB-KW"/>
</dbReference>
<reference evidence="2" key="1">
    <citation type="submission" date="2021-04" db="EMBL/GenBank/DDBJ databases">
        <title>Characterizing Neisseria spp. as novel respiratory pathobionts in bronchiectasis.</title>
        <authorList>
            <person name="Li L."/>
            <person name="Mac Aogain M."/>
            <person name="Xu T."/>
            <person name="Jaggi T.K."/>
            <person name="Chan L.Y."/>
            <person name="Keir H.R."/>
            <person name="Dicker A.J."/>
            <person name="Qu J."/>
            <person name="Liu Y."/>
            <person name="Chen H.S."/>
            <person name="Koh M.S."/>
            <person name="Ong T.H."/>
            <person name="Lim A.Y.H."/>
            <person name="Abisheganaden J."/>
            <person name="Low T.B."/>
            <person name="Oliver B.G."/>
            <person name="Tan N.S."/>
            <person name="Fang M."/>
            <person name="Chalmers J.D."/>
            <person name="Chotirmall S.H."/>
        </authorList>
    </citation>
    <scope>NUCLEOTIDE SEQUENCE</scope>
    <source>
        <strain evidence="2">CG0073</strain>
    </source>
</reference>
<organism evidence="2 3">
    <name type="scientific">Neisseria subflava</name>
    <dbReference type="NCBI Taxonomy" id="28449"/>
    <lineage>
        <taxon>Bacteria</taxon>
        <taxon>Pseudomonadati</taxon>
        <taxon>Pseudomonadota</taxon>
        <taxon>Betaproteobacteria</taxon>
        <taxon>Neisseriales</taxon>
        <taxon>Neisseriaceae</taxon>
        <taxon>Neisseria</taxon>
    </lineage>
</organism>
<proteinExistence type="predicted"/>
<feature type="domain" description="Phosphodiester glycosidase" evidence="1">
    <location>
        <begin position="49"/>
        <end position="212"/>
    </location>
</feature>
<dbReference type="EMBL" id="CP073118">
    <property type="protein sequence ID" value="UTG76351.1"/>
    <property type="molecule type" value="Genomic_DNA"/>
</dbReference>
<dbReference type="PANTHER" id="PTHR40446">
    <property type="entry name" value="N-ACETYLGLUCOSAMINE-1-PHOSPHODIESTER ALPHA-N-ACETYLGLUCOSAMINIDASE"/>
    <property type="match status" value="1"/>
</dbReference>
<dbReference type="Proteomes" id="UP001057336">
    <property type="component" value="Chromosome"/>
</dbReference>
<dbReference type="AlphaFoldDB" id="A0A9X9I703"/>
<accession>A0A9X9I703</accession>
<gene>
    <name evidence="2" type="ORF">KCG53_10595</name>
</gene>